<protein>
    <submittedName>
        <fullName evidence="1">34821_t:CDS:1</fullName>
    </submittedName>
</protein>
<proteinExistence type="predicted"/>
<feature type="non-terminal residue" evidence="1">
    <location>
        <position position="448"/>
    </location>
</feature>
<dbReference type="Proteomes" id="UP000789920">
    <property type="component" value="Unassembled WGS sequence"/>
</dbReference>
<gene>
    <name evidence="1" type="ORF">RPERSI_LOCUS21256</name>
</gene>
<reference evidence="1" key="1">
    <citation type="submission" date="2021-06" db="EMBL/GenBank/DDBJ databases">
        <authorList>
            <person name="Kallberg Y."/>
            <person name="Tangrot J."/>
            <person name="Rosling A."/>
        </authorList>
    </citation>
    <scope>NUCLEOTIDE SEQUENCE</scope>
    <source>
        <strain evidence="1">MA461A</strain>
    </source>
</reference>
<comment type="caution">
    <text evidence="1">The sequence shown here is derived from an EMBL/GenBank/DDBJ whole genome shotgun (WGS) entry which is preliminary data.</text>
</comment>
<evidence type="ECO:0000313" key="1">
    <source>
        <dbReference type="EMBL" id="CAG8802156.1"/>
    </source>
</evidence>
<keyword evidence="2" id="KW-1185">Reference proteome</keyword>
<evidence type="ECO:0000313" key="2">
    <source>
        <dbReference type="Proteomes" id="UP000789920"/>
    </source>
</evidence>
<name>A0ACA9RN61_9GLOM</name>
<organism evidence="1 2">
    <name type="scientific">Racocetra persica</name>
    <dbReference type="NCBI Taxonomy" id="160502"/>
    <lineage>
        <taxon>Eukaryota</taxon>
        <taxon>Fungi</taxon>
        <taxon>Fungi incertae sedis</taxon>
        <taxon>Mucoromycota</taxon>
        <taxon>Glomeromycotina</taxon>
        <taxon>Glomeromycetes</taxon>
        <taxon>Diversisporales</taxon>
        <taxon>Gigasporaceae</taxon>
        <taxon>Racocetra</taxon>
    </lineage>
</organism>
<dbReference type="EMBL" id="CAJVQC010061840">
    <property type="protein sequence ID" value="CAG8802156.1"/>
    <property type="molecule type" value="Genomic_DNA"/>
</dbReference>
<feature type="non-terminal residue" evidence="1">
    <location>
        <position position="1"/>
    </location>
</feature>
<accession>A0ACA9RN61</accession>
<sequence length="448" mass="51044">YKKRCPQNPSASVILPHIQSSVVFVSNGLPTEDIVEHLALCYFRHRGGSLSMFHQHTFMRRLRQNKISPFLILAMCAVSARYSDHPNIRREPPYLAGEPYATQASKFILESLDIGCIEHVQAFLLLALYGFGSANGAKTYTYVGMAIRMAHSLGLHRVDETTSNSSPDNKLSEDAFITKEIKRRTFWTCFVFDRPSLIQEEDCEVRFPCIESIWEMENPYNSPAINELNINYAKQGSLFTLATNGINACFFSVAILLGRVCTYVNRPKPTNALPPWDSSSEFTMLVNELEHWYRSILPHYAYSREKMIELMAVEMSGVFAAIHLFYQSAVVVLNRSVIKPRKGESITTIPAEFYRLSFERCYNAAKQVSSVAFDILKIGCPCACPFTTYPMYVTATIYINHMKTEDITVFNVTKENLKIIEQYLEEVGKLWATANKLRCVLDNMKKDQ</sequence>